<dbReference type="InterPro" id="IPR004636">
    <property type="entry name" value="AcOrn/SuccOrn_fam"/>
</dbReference>
<dbReference type="CDD" id="cd00610">
    <property type="entry name" value="OAT_like"/>
    <property type="match status" value="1"/>
</dbReference>
<keyword evidence="3" id="KW-0028">Amino-acid biosynthesis</keyword>
<dbReference type="OrthoDB" id="3246809at2"/>
<dbReference type="NCBIfam" id="NF002325">
    <property type="entry name" value="PRK01278.1"/>
    <property type="match status" value="1"/>
</dbReference>
<dbReference type="PROSITE" id="PS00600">
    <property type="entry name" value="AA_TRANSFER_CLASS_3"/>
    <property type="match status" value="1"/>
</dbReference>
<dbReference type="InterPro" id="IPR015422">
    <property type="entry name" value="PyrdxlP-dep_Trfase_small"/>
</dbReference>
<name>A0A1M4S638_9ACTN</name>
<dbReference type="PANTHER" id="PTHR11986">
    <property type="entry name" value="AMINOTRANSFERASE CLASS III"/>
    <property type="match status" value="1"/>
</dbReference>
<dbReference type="InterPro" id="IPR015421">
    <property type="entry name" value="PyrdxlP-dep_Trfase_major"/>
</dbReference>
<gene>
    <name evidence="8" type="ORF">SAMN02745225_00098</name>
</gene>
<dbReference type="GO" id="GO:0006526">
    <property type="term" value="P:L-arginine biosynthetic process"/>
    <property type="evidence" value="ECO:0007669"/>
    <property type="project" value="UniProtKB-ARBA"/>
</dbReference>
<evidence type="ECO:0000256" key="3">
    <source>
        <dbReference type="ARBA" id="ARBA00022605"/>
    </source>
</evidence>
<dbReference type="Proteomes" id="UP000184295">
    <property type="component" value="Unassembled WGS sequence"/>
</dbReference>
<dbReference type="PIRSF" id="PIRSF000521">
    <property type="entry name" value="Transaminase_4ab_Lys_Orn"/>
    <property type="match status" value="1"/>
</dbReference>
<comment type="cofactor">
    <cofactor evidence="1">
        <name>pyridoxal 5'-phosphate</name>
        <dbReference type="ChEBI" id="CHEBI:597326"/>
    </cofactor>
</comment>
<dbReference type="RefSeq" id="WP_084660026.1">
    <property type="nucleotide sequence ID" value="NZ_FQUL01000001.1"/>
</dbReference>
<keyword evidence="4 8" id="KW-0808">Transferase</keyword>
<reference evidence="9" key="1">
    <citation type="submission" date="2016-11" db="EMBL/GenBank/DDBJ databases">
        <authorList>
            <person name="Varghese N."/>
            <person name="Submissions S."/>
        </authorList>
    </citation>
    <scope>NUCLEOTIDE SEQUENCE [LARGE SCALE GENOMIC DNA]</scope>
    <source>
        <strain evidence="9">DSM 19514</strain>
    </source>
</reference>
<sequence length="400" mass="43051">MHNIDTDLEHKARTESMRSALMPTYTDYGVIIERASGCYLYDDTGRKYLDFLSGVSVVSLGHANEAVNQAVTEQMRSFGHLSNFFINPTTSALASEICSRVARDRSGKVFFSNSGAEANETAIKLARRYGDGKRYKIVTCFNSFHGRTMGALAATGQPTKQRPFQPLPPGFVYVDFGDISSMETALSDPQVVAVMIEIVQGEGGVVDAPQLYFQSLERLCKAKDILLIVDEVQTGMGRTGALFAFSHFGLDPDIVTLSKALGNGFPIGATWAKAEVANHFIPGDHGSTFGGSPTSAAAALAVFAEIDRLDLLSQVREISSYLREKLVGIEIVSKVSGMGLLLGMHLKQPVAKALVAKALEGGLVLNALSDRIIRVAPPLVISKQEVDEACDVITKVSQGL</sequence>
<keyword evidence="2 8" id="KW-0032">Aminotransferase</keyword>
<evidence type="ECO:0000256" key="6">
    <source>
        <dbReference type="ARBA" id="ARBA00029440"/>
    </source>
</evidence>
<dbReference type="InterPro" id="IPR015424">
    <property type="entry name" value="PyrdxlP-dep_Trfase"/>
</dbReference>
<dbReference type="EMBL" id="FQUL01000001">
    <property type="protein sequence ID" value="SHE27640.1"/>
    <property type="molecule type" value="Genomic_DNA"/>
</dbReference>
<evidence type="ECO:0000256" key="4">
    <source>
        <dbReference type="ARBA" id="ARBA00022679"/>
    </source>
</evidence>
<protein>
    <submittedName>
        <fullName evidence="8">Acetylornithine aminotransferase</fullName>
    </submittedName>
</protein>
<evidence type="ECO:0000256" key="1">
    <source>
        <dbReference type="ARBA" id="ARBA00001933"/>
    </source>
</evidence>
<dbReference type="NCBIfam" id="TIGR00707">
    <property type="entry name" value="argD"/>
    <property type="match status" value="1"/>
</dbReference>
<dbReference type="InterPro" id="IPR005814">
    <property type="entry name" value="Aminotrans_3"/>
</dbReference>
<comment type="pathway">
    <text evidence="6">Amino-acid biosynthesis.</text>
</comment>
<keyword evidence="9" id="KW-1185">Reference proteome</keyword>
<keyword evidence="5 7" id="KW-0663">Pyridoxal phosphate</keyword>
<dbReference type="Pfam" id="PF00202">
    <property type="entry name" value="Aminotran_3"/>
    <property type="match status" value="1"/>
</dbReference>
<evidence type="ECO:0000256" key="5">
    <source>
        <dbReference type="ARBA" id="ARBA00022898"/>
    </source>
</evidence>
<organism evidence="8 9">
    <name type="scientific">Ferrithrix thermotolerans DSM 19514</name>
    <dbReference type="NCBI Taxonomy" id="1121881"/>
    <lineage>
        <taxon>Bacteria</taxon>
        <taxon>Bacillati</taxon>
        <taxon>Actinomycetota</taxon>
        <taxon>Acidimicrobiia</taxon>
        <taxon>Acidimicrobiales</taxon>
        <taxon>Acidimicrobiaceae</taxon>
        <taxon>Ferrithrix</taxon>
    </lineage>
</organism>
<dbReference type="Gene3D" id="3.90.1150.10">
    <property type="entry name" value="Aspartate Aminotransferase, domain 1"/>
    <property type="match status" value="1"/>
</dbReference>
<dbReference type="Gene3D" id="3.40.640.10">
    <property type="entry name" value="Type I PLP-dependent aspartate aminotransferase-like (Major domain)"/>
    <property type="match status" value="1"/>
</dbReference>
<dbReference type="STRING" id="1121881.SAMN02745225_00098"/>
<evidence type="ECO:0000313" key="8">
    <source>
        <dbReference type="EMBL" id="SHE27640.1"/>
    </source>
</evidence>
<dbReference type="GO" id="GO:0042802">
    <property type="term" value="F:identical protein binding"/>
    <property type="evidence" value="ECO:0007669"/>
    <property type="project" value="TreeGrafter"/>
</dbReference>
<dbReference type="InterPro" id="IPR049704">
    <property type="entry name" value="Aminotrans_3_PPA_site"/>
</dbReference>
<dbReference type="InterPro" id="IPR050103">
    <property type="entry name" value="Class-III_PLP-dep_AT"/>
</dbReference>
<comment type="similarity">
    <text evidence="7">Belongs to the class-III pyridoxal-phosphate-dependent aminotransferase family.</text>
</comment>
<evidence type="ECO:0000313" key="9">
    <source>
        <dbReference type="Proteomes" id="UP000184295"/>
    </source>
</evidence>
<accession>A0A1M4S638</accession>
<dbReference type="GO" id="GO:0008483">
    <property type="term" value="F:transaminase activity"/>
    <property type="evidence" value="ECO:0007669"/>
    <property type="project" value="UniProtKB-KW"/>
</dbReference>
<dbReference type="SUPFAM" id="SSF53383">
    <property type="entry name" value="PLP-dependent transferases"/>
    <property type="match status" value="1"/>
</dbReference>
<evidence type="ECO:0000256" key="7">
    <source>
        <dbReference type="RuleBase" id="RU003560"/>
    </source>
</evidence>
<dbReference type="GO" id="GO:0030170">
    <property type="term" value="F:pyridoxal phosphate binding"/>
    <property type="evidence" value="ECO:0007669"/>
    <property type="project" value="InterPro"/>
</dbReference>
<evidence type="ECO:0000256" key="2">
    <source>
        <dbReference type="ARBA" id="ARBA00022576"/>
    </source>
</evidence>
<proteinExistence type="inferred from homology"/>
<dbReference type="PANTHER" id="PTHR11986:SF79">
    <property type="entry name" value="ACETYLORNITHINE AMINOTRANSFERASE, MITOCHONDRIAL"/>
    <property type="match status" value="1"/>
</dbReference>
<dbReference type="AlphaFoldDB" id="A0A1M4S638"/>
<dbReference type="FunFam" id="3.40.640.10:FF:000004">
    <property type="entry name" value="Acetylornithine aminotransferase"/>
    <property type="match status" value="1"/>
</dbReference>